<dbReference type="EMBL" id="JAVHJO010000012">
    <property type="protein sequence ID" value="KAK6531964.1"/>
    <property type="molecule type" value="Genomic_DNA"/>
</dbReference>
<sequence length="229" mass="24529">MGSKLPPLTQTLLSSLVADYPSSGPSPLLSALQTLEPRAQITTLDPSSTDVLSTYYTLYILALILTPDADGGGLPEARSLTHRIDSQLLHNDPLVISAYRVLQALWSKDYVIFHQTLQNAPWNDTTAVIASEVLQTHRAATLALLSTAYTSLPPSLAQNYLGISDQQRTVKTLTEENPQSGFWFNAEKGFLENSSGPGVSKGGIGKTGGWKKEGEIGRLAGLGGFLSDS</sequence>
<dbReference type="Pfam" id="PF10075">
    <property type="entry name" value="CSN8_PSD8_EIF3K"/>
    <property type="match status" value="1"/>
</dbReference>
<evidence type="ECO:0000313" key="2">
    <source>
        <dbReference type="EMBL" id="KAK6531964.1"/>
    </source>
</evidence>
<dbReference type="AlphaFoldDB" id="A0AAV9X336"/>
<evidence type="ECO:0000313" key="3">
    <source>
        <dbReference type="Proteomes" id="UP001365542"/>
    </source>
</evidence>
<evidence type="ECO:0000259" key="1">
    <source>
        <dbReference type="Pfam" id="PF10075"/>
    </source>
</evidence>
<name>A0AAV9X336_9PEZI</name>
<feature type="domain" description="CSN8/PSMD8/EIF3K" evidence="1">
    <location>
        <begin position="74"/>
        <end position="175"/>
    </location>
</feature>
<reference evidence="2 3" key="1">
    <citation type="submission" date="2019-10" db="EMBL/GenBank/DDBJ databases">
        <authorList>
            <person name="Palmer J.M."/>
        </authorList>
    </citation>
    <scope>NUCLEOTIDE SEQUENCE [LARGE SCALE GENOMIC DNA]</scope>
    <source>
        <strain evidence="2 3">TWF694</strain>
    </source>
</reference>
<dbReference type="Gene3D" id="1.25.40.990">
    <property type="match status" value="1"/>
</dbReference>
<keyword evidence="3" id="KW-1185">Reference proteome</keyword>
<comment type="caution">
    <text evidence="2">The sequence shown here is derived from an EMBL/GenBank/DDBJ whole genome shotgun (WGS) entry which is preliminary data.</text>
</comment>
<organism evidence="2 3">
    <name type="scientific">Orbilia ellipsospora</name>
    <dbReference type="NCBI Taxonomy" id="2528407"/>
    <lineage>
        <taxon>Eukaryota</taxon>
        <taxon>Fungi</taxon>
        <taxon>Dikarya</taxon>
        <taxon>Ascomycota</taxon>
        <taxon>Pezizomycotina</taxon>
        <taxon>Orbiliomycetes</taxon>
        <taxon>Orbiliales</taxon>
        <taxon>Orbiliaceae</taxon>
        <taxon>Orbilia</taxon>
    </lineage>
</organism>
<protein>
    <recommendedName>
        <fullName evidence="1">CSN8/PSMD8/EIF3K domain-containing protein</fullName>
    </recommendedName>
</protein>
<dbReference type="Proteomes" id="UP001365542">
    <property type="component" value="Unassembled WGS sequence"/>
</dbReference>
<proteinExistence type="predicted"/>
<dbReference type="InterPro" id="IPR033464">
    <property type="entry name" value="CSN8_PSD8_EIF3K"/>
</dbReference>
<gene>
    <name evidence="2" type="ORF">TWF694_003127</name>
</gene>
<accession>A0AAV9X336</accession>